<keyword evidence="3" id="KW-1185">Reference proteome</keyword>
<reference evidence="2" key="1">
    <citation type="journal article" date="2023" name="Science">
        <title>Genome structures resolve the early diversification of teleost fishes.</title>
        <authorList>
            <person name="Parey E."/>
            <person name="Louis A."/>
            <person name="Montfort J."/>
            <person name="Bouchez O."/>
            <person name="Roques C."/>
            <person name="Iampietro C."/>
            <person name="Lluch J."/>
            <person name="Castinel A."/>
            <person name="Donnadieu C."/>
            <person name="Desvignes T."/>
            <person name="Floi Bucao C."/>
            <person name="Jouanno E."/>
            <person name="Wen M."/>
            <person name="Mejri S."/>
            <person name="Dirks R."/>
            <person name="Jansen H."/>
            <person name="Henkel C."/>
            <person name="Chen W.J."/>
            <person name="Zahm M."/>
            <person name="Cabau C."/>
            <person name="Klopp C."/>
            <person name="Thompson A.W."/>
            <person name="Robinson-Rechavi M."/>
            <person name="Braasch I."/>
            <person name="Lecointre G."/>
            <person name="Bobe J."/>
            <person name="Postlethwait J.H."/>
            <person name="Berthelot C."/>
            <person name="Roest Crollius H."/>
            <person name="Guiguen Y."/>
        </authorList>
    </citation>
    <scope>NUCLEOTIDE SEQUENCE</scope>
    <source>
        <strain evidence="2">NC1722</strain>
    </source>
</reference>
<evidence type="ECO:0000256" key="1">
    <source>
        <dbReference type="SAM" id="MobiDB-lite"/>
    </source>
</evidence>
<proteinExistence type="predicted"/>
<feature type="compositionally biased region" description="Basic residues" evidence="1">
    <location>
        <begin position="1"/>
        <end position="21"/>
    </location>
</feature>
<sequence length="182" mass="19979">METKKNRLQRQPRQPKKKVLPKRSGLLLLTVPESRNSTHEHKITATRSFRYTCSRSVPPSSSLTDRDATMRMKQEAGAEGGQPQPQYPLVAYPDPRGPQEVQKDSTNLLKLKQAKLMLYQAATGAGADHRGGQTLGIKQTEEEVVVVGAINSSRDNRGVIIVKSLGTLPETAQTGLQEVTGH</sequence>
<accession>A0AAD7SA82</accession>
<dbReference type="AlphaFoldDB" id="A0AAD7SA82"/>
<dbReference type="Proteomes" id="UP001221898">
    <property type="component" value="Unassembled WGS sequence"/>
</dbReference>
<feature type="region of interest" description="Disordered" evidence="1">
    <location>
        <begin position="53"/>
        <end position="90"/>
    </location>
</feature>
<name>A0AAD7SA82_9TELE</name>
<comment type="caution">
    <text evidence="2">The sequence shown here is derived from an EMBL/GenBank/DDBJ whole genome shotgun (WGS) entry which is preliminary data.</text>
</comment>
<feature type="compositionally biased region" description="Polar residues" evidence="1">
    <location>
        <begin position="53"/>
        <end position="63"/>
    </location>
</feature>
<evidence type="ECO:0000313" key="2">
    <source>
        <dbReference type="EMBL" id="KAJ8398815.1"/>
    </source>
</evidence>
<protein>
    <submittedName>
        <fullName evidence="2">Uncharacterized protein</fullName>
    </submittedName>
</protein>
<feature type="compositionally biased region" description="Basic and acidic residues" evidence="1">
    <location>
        <begin position="64"/>
        <end position="76"/>
    </location>
</feature>
<feature type="region of interest" description="Disordered" evidence="1">
    <location>
        <begin position="1"/>
        <end position="25"/>
    </location>
</feature>
<evidence type="ECO:0000313" key="3">
    <source>
        <dbReference type="Proteomes" id="UP001221898"/>
    </source>
</evidence>
<organism evidence="2 3">
    <name type="scientific">Aldrovandia affinis</name>
    <dbReference type="NCBI Taxonomy" id="143900"/>
    <lineage>
        <taxon>Eukaryota</taxon>
        <taxon>Metazoa</taxon>
        <taxon>Chordata</taxon>
        <taxon>Craniata</taxon>
        <taxon>Vertebrata</taxon>
        <taxon>Euteleostomi</taxon>
        <taxon>Actinopterygii</taxon>
        <taxon>Neopterygii</taxon>
        <taxon>Teleostei</taxon>
        <taxon>Notacanthiformes</taxon>
        <taxon>Halosauridae</taxon>
        <taxon>Aldrovandia</taxon>
    </lineage>
</organism>
<gene>
    <name evidence="2" type="ORF">AAFF_G00420120</name>
</gene>
<dbReference type="EMBL" id="JAINUG010000088">
    <property type="protein sequence ID" value="KAJ8398815.1"/>
    <property type="molecule type" value="Genomic_DNA"/>
</dbReference>